<feature type="transmembrane region" description="Helical" evidence="5">
    <location>
        <begin position="57"/>
        <end position="76"/>
    </location>
</feature>
<dbReference type="PANTHER" id="PTHR23112:SF43">
    <property type="entry name" value="CYCLIC AMP RECEPTOR-LIKE PROTEIN A"/>
    <property type="match status" value="1"/>
</dbReference>
<keyword evidence="4 5" id="KW-0472">Membrane</keyword>
<accession>A0A1X7V540</accession>
<keyword evidence="3 5" id="KW-1133">Transmembrane helix</keyword>
<dbReference type="STRING" id="400682.A0A1X7V540"/>
<evidence type="ECO:0000313" key="7">
    <source>
        <dbReference type="Proteomes" id="UP000007879"/>
    </source>
</evidence>
<evidence type="ECO:0008006" key="8">
    <source>
        <dbReference type="Google" id="ProtNLM"/>
    </source>
</evidence>
<feature type="transmembrane region" description="Helical" evidence="5">
    <location>
        <begin position="278"/>
        <end position="302"/>
    </location>
</feature>
<dbReference type="GO" id="GO:0004930">
    <property type="term" value="F:G protein-coupled receptor activity"/>
    <property type="evidence" value="ECO:0007669"/>
    <property type="project" value="TreeGrafter"/>
</dbReference>
<dbReference type="Proteomes" id="UP000007879">
    <property type="component" value="Unassembled WGS sequence"/>
</dbReference>
<reference evidence="7" key="1">
    <citation type="journal article" date="2010" name="Nature">
        <title>The Amphimedon queenslandica genome and the evolution of animal complexity.</title>
        <authorList>
            <person name="Srivastava M."/>
            <person name="Simakov O."/>
            <person name="Chapman J."/>
            <person name="Fahey B."/>
            <person name="Gauthier M.E."/>
            <person name="Mitros T."/>
            <person name="Richards G.S."/>
            <person name="Conaco C."/>
            <person name="Dacre M."/>
            <person name="Hellsten U."/>
            <person name="Larroux C."/>
            <person name="Putnam N.H."/>
            <person name="Stanke M."/>
            <person name="Adamska M."/>
            <person name="Darling A."/>
            <person name="Degnan S.M."/>
            <person name="Oakley T.H."/>
            <person name="Plachetzki D.C."/>
            <person name="Zhai Y."/>
            <person name="Adamski M."/>
            <person name="Calcino A."/>
            <person name="Cummins S.F."/>
            <person name="Goodstein D.M."/>
            <person name="Harris C."/>
            <person name="Jackson D.J."/>
            <person name="Leys S.P."/>
            <person name="Shu S."/>
            <person name="Woodcroft B.J."/>
            <person name="Vervoort M."/>
            <person name="Kosik K.S."/>
            <person name="Manning G."/>
            <person name="Degnan B.M."/>
            <person name="Rokhsar D.S."/>
        </authorList>
    </citation>
    <scope>NUCLEOTIDE SEQUENCE [LARGE SCALE GENOMIC DNA]</scope>
</reference>
<dbReference type="GO" id="GO:0005886">
    <property type="term" value="C:plasma membrane"/>
    <property type="evidence" value="ECO:0007669"/>
    <property type="project" value="TreeGrafter"/>
</dbReference>
<proteinExistence type="predicted"/>
<feature type="transmembrane region" description="Helical" evidence="5">
    <location>
        <begin position="26"/>
        <end position="45"/>
    </location>
</feature>
<sequence length="374" mass="42852">MSNLTNESCINFGSSKYNIALGLRSGLSFLSCGFIFCMLLIILLFKKYKFFSQRLLLYLALSCMLNLLTAGLNLYGTKAYNTTSSFITIYCKVAGFSEQITIWWTIMATFCIVIALFIKAVCGRTTSQFEFGYVLIIFVFPLIFSWIPFYYDAYGPDDMFCWIREVNLSDCNNYFKIGMILRYTLYYVPLTLLMLLLVALYIPAVIIAHKKKSRWSGNFDPEAIAIRRMIAMEIRPLIYYPLIVLVINVFPLLKQLYATINDATSSEHDGLNHNLTTYFTLSVISYVIYPFQGVLVTLAFTLDPETRKLLTWKRFVAAFLQTCCCRSRGIVRSYSIVHGRSDSLNYGSTSRDRAAVTQDESCDPDGLHMKLNWE</sequence>
<comment type="subcellular location">
    <subcellularLocation>
        <location evidence="1">Membrane</location>
        <topology evidence="1">Multi-pass membrane protein</topology>
    </subcellularLocation>
</comment>
<dbReference type="GO" id="GO:0007189">
    <property type="term" value="P:adenylate cyclase-activating G protein-coupled receptor signaling pathway"/>
    <property type="evidence" value="ECO:0007669"/>
    <property type="project" value="TreeGrafter"/>
</dbReference>
<evidence type="ECO:0000256" key="5">
    <source>
        <dbReference type="SAM" id="Phobius"/>
    </source>
</evidence>
<reference evidence="6" key="2">
    <citation type="submission" date="2017-05" db="UniProtKB">
        <authorList>
            <consortium name="EnsemblMetazoa"/>
        </authorList>
    </citation>
    <scope>IDENTIFICATION</scope>
</reference>
<gene>
    <name evidence="6" type="primary">109581193</name>
</gene>
<evidence type="ECO:0000256" key="4">
    <source>
        <dbReference type="ARBA" id="ARBA00023136"/>
    </source>
</evidence>
<dbReference type="InParanoid" id="A0A1X7V540"/>
<organism evidence="6">
    <name type="scientific">Amphimedon queenslandica</name>
    <name type="common">Sponge</name>
    <dbReference type="NCBI Taxonomy" id="400682"/>
    <lineage>
        <taxon>Eukaryota</taxon>
        <taxon>Metazoa</taxon>
        <taxon>Porifera</taxon>
        <taxon>Demospongiae</taxon>
        <taxon>Heteroscleromorpha</taxon>
        <taxon>Haplosclerida</taxon>
        <taxon>Niphatidae</taxon>
        <taxon>Amphimedon</taxon>
    </lineage>
</organism>
<feature type="transmembrane region" description="Helical" evidence="5">
    <location>
        <begin position="133"/>
        <end position="151"/>
    </location>
</feature>
<evidence type="ECO:0000256" key="2">
    <source>
        <dbReference type="ARBA" id="ARBA00022692"/>
    </source>
</evidence>
<dbReference type="AlphaFoldDB" id="A0A1X7V540"/>
<feature type="transmembrane region" description="Helical" evidence="5">
    <location>
        <begin position="237"/>
        <end position="258"/>
    </location>
</feature>
<feature type="transmembrane region" description="Helical" evidence="5">
    <location>
        <begin position="102"/>
        <end position="121"/>
    </location>
</feature>
<dbReference type="OrthoDB" id="100006at2759"/>
<evidence type="ECO:0000256" key="3">
    <source>
        <dbReference type="ARBA" id="ARBA00022989"/>
    </source>
</evidence>
<protein>
    <recommendedName>
        <fullName evidence="8">G-protein coupled receptors family 2 profile 2 domain-containing protein</fullName>
    </recommendedName>
</protein>
<keyword evidence="2 5" id="KW-0812">Transmembrane</keyword>
<dbReference type="PANTHER" id="PTHR23112">
    <property type="entry name" value="G PROTEIN-COUPLED RECEPTOR 157-RELATED"/>
    <property type="match status" value="1"/>
</dbReference>
<dbReference type="EnsemblMetazoa" id="Aqu2.1.35123_001">
    <property type="protein sequence ID" value="Aqu2.1.35123_001"/>
    <property type="gene ID" value="Aqu2.1.35123"/>
</dbReference>
<feature type="transmembrane region" description="Helical" evidence="5">
    <location>
        <begin position="186"/>
        <end position="208"/>
    </location>
</feature>
<evidence type="ECO:0000313" key="6">
    <source>
        <dbReference type="EnsemblMetazoa" id="Aqu2.1.35123_001"/>
    </source>
</evidence>
<name>A0A1X7V540_AMPQE</name>
<keyword evidence="7" id="KW-1185">Reference proteome</keyword>
<dbReference type="KEGG" id="aqu:109581193"/>
<dbReference type="EnsemblMetazoa" id="XM_019995065.1">
    <property type="protein sequence ID" value="XP_019850624.1"/>
    <property type="gene ID" value="LOC109581193"/>
</dbReference>
<evidence type="ECO:0000256" key="1">
    <source>
        <dbReference type="ARBA" id="ARBA00004141"/>
    </source>
</evidence>